<dbReference type="GeneID" id="7827876"/>
<dbReference type="RefSeq" id="XP_001009497.2">
    <property type="nucleotide sequence ID" value="XM_001009497.3"/>
</dbReference>
<dbReference type="STRING" id="312017.I7M726"/>
<dbReference type="InParanoid" id="I7M726"/>
<feature type="coiled-coil region" evidence="1">
    <location>
        <begin position="172"/>
        <end position="437"/>
    </location>
</feature>
<feature type="coiled-coil region" evidence="1">
    <location>
        <begin position="535"/>
        <end position="611"/>
    </location>
</feature>
<feature type="coiled-coil region" evidence="1">
    <location>
        <begin position="810"/>
        <end position="1340"/>
    </location>
</feature>
<dbReference type="Proteomes" id="UP000009168">
    <property type="component" value="Unassembled WGS sequence"/>
</dbReference>
<evidence type="ECO:0000313" key="4">
    <source>
        <dbReference type="Proteomes" id="UP000009168"/>
    </source>
</evidence>
<protein>
    <submittedName>
        <fullName evidence="3">Uncharacterized protein</fullName>
    </submittedName>
</protein>
<accession>I7M726</accession>
<organism evidence="3 4">
    <name type="scientific">Tetrahymena thermophila (strain SB210)</name>
    <dbReference type="NCBI Taxonomy" id="312017"/>
    <lineage>
        <taxon>Eukaryota</taxon>
        <taxon>Sar</taxon>
        <taxon>Alveolata</taxon>
        <taxon>Ciliophora</taxon>
        <taxon>Intramacronucleata</taxon>
        <taxon>Oligohymenophorea</taxon>
        <taxon>Hymenostomatida</taxon>
        <taxon>Tetrahymenina</taxon>
        <taxon>Tetrahymenidae</taxon>
        <taxon>Tetrahymena</taxon>
    </lineage>
</organism>
<name>I7M726_TETTS</name>
<proteinExistence type="predicted"/>
<dbReference type="HOGENOM" id="CLU_247134_0_0_1"/>
<sequence>MNPQKQQNQKINIRHLTESQYKKSKNIPSQELPRKCQPDAIQPINLLMIPKPQVSIANLHSNAQMHEQKQIQANNNIQTNTVTTITRTSRTLSFNSSLNTGSSQIYQNQNQPIQHKVPFLQTQQSSGNLANPLLQSGTLNHQRHTSCNNSTILSENSQRGIIFNAPNQGVLAHQYEELMASNKELRNQLNQERETSKQMYEALQKAQVEIKNKESQMNQFIEQQRSEIKRSYDQEIQIFKETILKQEQQINSLQDLSAKKNENETNRFEERVALLTTELERLQQIINEKNSMISKLEEKTAMFTQEIERLKLMQNEKNQVNLKLEEKCAIFTQEINRLQMIIQSNQKQVQEASSQELQKYEERVYILEQEKLTIIQDVHKLAEESQRLNEINSKLEEKVAGFSTEIDRLNMMLQSRQNQYEERVTNLTVEIERLNALIQQRTTHFEEKIVQLTTEITHLNESKNILIIEKQNLMNDYKNKHEDKIGQMTQEISRLNQVICQLEGQVAENEETVKRSKHTHKDVLDQERANFELINTKQNHRIIELENEKKFAQMEIQRLQERINDAQMERDKSQSAELALNREIENLQCINNSRQREIETLHERIRVLEKEGEQRVSEMKSHYEMMRQSHITREVQELTIKFNSERKQFETQISNQFQNNRELENNLQIITAETDRLRQLCETKTKEIEELKQTELLQQNKMETYIIQIQKLNSDLQDSKNQLVVLQEEMQRQFERQKQIELEQFERELRRDFSEQYGQLNYKLQDMSLKYEESLVAYVLQSTEFERIKDQNEKLWEDNCVLQQKEEQIKIEFQEEFTLYKVEIERANREKLEIELKEIYEKIEFQQQQYNNELNKQQTELHNQQNEINRYQNELNAALEQIKELHDNKDELENKIVMLSTENNRLVFMIQEKDKKMSQLEVEINHLRETDNTQQSELNAALLQRKELQDNIQELENKIVMLSTENNRLVFMIQEKDKKISQQEVEINHLRETDNTQQNELNAALLQRKELQDNIQELENKIVMLSTENNRLAFIIQEKDKKLSQQEVEINNLREKAIQLEMKIKENESLKQIQVQQQCAIEEYVQHIEKLNSQIDQLNRQIQEIQNQFFIDQEELHRQHEFQRQSELEQLERRLKGQFEQQLSALNDTFTDLEDKYQNTLVDVVLKTAELERMNELNNKLQQDISDLLTNQNEMEIKFEQEFTVYKQTAEREKQQKVDSERKQIQEKLEAQQQQYNQEINRKQQELKYALEQTRNLESNVEEYEKRVTIITQESNKLLSIVEDRENRIRDLETELNNIRGKSNQISQLKQAELTLQHKIEILQLQNQKLMNDYQECQRQSLEMQIQLSQKFEEQKRVEMEQFEIDFKKDFNEKYEILQKEFNKLFSKYQECLINIVLITAELEKIKDQNEKLWEDNMTLQQREGQFQEEFTAYKMEVEKNCSEKLESELKEIYQKIEYQQQQYCQQINVLQQDLNQANDNTNYLQSLIKEQENKIVLLSTENQRLHYINQGRENLGDNNQKEQSFDLQNEEMI</sequence>
<dbReference type="EMBL" id="GG662821">
    <property type="protein sequence ID" value="EAR89252.2"/>
    <property type="molecule type" value="Genomic_DNA"/>
</dbReference>
<dbReference type="OrthoDB" id="9904168at2759"/>
<dbReference type="KEGG" id="tet:TTHERM_00370670"/>
<reference evidence="4" key="1">
    <citation type="journal article" date="2006" name="PLoS Biol.">
        <title>Macronuclear genome sequence of the ciliate Tetrahymena thermophila, a model eukaryote.</title>
        <authorList>
            <person name="Eisen J.A."/>
            <person name="Coyne R.S."/>
            <person name="Wu M."/>
            <person name="Wu D."/>
            <person name="Thiagarajan M."/>
            <person name="Wortman J.R."/>
            <person name="Badger J.H."/>
            <person name="Ren Q."/>
            <person name="Amedeo P."/>
            <person name="Jones K.M."/>
            <person name="Tallon L.J."/>
            <person name="Delcher A.L."/>
            <person name="Salzberg S.L."/>
            <person name="Silva J.C."/>
            <person name="Haas B.J."/>
            <person name="Majoros W.H."/>
            <person name="Farzad M."/>
            <person name="Carlton J.M."/>
            <person name="Smith R.K. Jr."/>
            <person name="Garg J."/>
            <person name="Pearlman R.E."/>
            <person name="Karrer K.M."/>
            <person name="Sun L."/>
            <person name="Manning G."/>
            <person name="Elde N.C."/>
            <person name="Turkewitz A.P."/>
            <person name="Asai D.J."/>
            <person name="Wilkes D.E."/>
            <person name="Wang Y."/>
            <person name="Cai H."/>
            <person name="Collins K."/>
            <person name="Stewart B.A."/>
            <person name="Lee S.R."/>
            <person name="Wilamowska K."/>
            <person name="Weinberg Z."/>
            <person name="Ruzzo W.L."/>
            <person name="Wloga D."/>
            <person name="Gaertig J."/>
            <person name="Frankel J."/>
            <person name="Tsao C.-C."/>
            <person name="Gorovsky M.A."/>
            <person name="Keeling P.J."/>
            <person name="Waller R.F."/>
            <person name="Patron N.J."/>
            <person name="Cherry J.M."/>
            <person name="Stover N.A."/>
            <person name="Krieger C.J."/>
            <person name="del Toro C."/>
            <person name="Ryder H.F."/>
            <person name="Williamson S.C."/>
            <person name="Barbeau R.A."/>
            <person name="Hamilton E.P."/>
            <person name="Orias E."/>
        </authorList>
    </citation>
    <scope>NUCLEOTIDE SEQUENCE [LARGE SCALE GENOMIC DNA]</scope>
    <source>
        <strain evidence="4">SB210</strain>
    </source>
</reference>
<dbReference type="eggNOG" id="ENOG502T129">
    <property type="taxonomic scope" value="Eukaryota"/>
</dbReference>
<keyword evidence="1" id="KW-0175">Coiled coil</keyword>
<keyword evidence="4" id="KW-1185">Reference proteome</keyword>
<evidence type="ECO:0000256" key="1">
    <source>
        <dbReference type="SAM" id="Coils"/>
    </source>
</evidence>
<feature type="coiled-coil region" evidence="1">
    <location>
        <begin position="646"/>
        <end position="743"/>
    </location>
</feature>
<feature type="region of interest" description="Disordered" evidence="2">
    <location>
        <begin position="1511"/>
        <end position="1534"/>
    </location>
</feature>
<gene>
    <name evidence="3" type="ORF">TTHERM_00370670</name>
</gene>
<evidence type="ECO:0000256" key="2">
    <source>
        <dbReference type="SAM" id="MobiDB-lite"/>
    </source>
</evidence>
<evidence type="ECO:0000313" key="3">
    <source>
        <dbReference type="EMBL" id="EAR89252.2"/>
    </source>
</evidence>
<feature type="coiled-coil region" evidence="1">
    <location>
        <begin position="1443"/>
        <end position="1495"/>
    </location>
</feature>